<evidence type="ECO:0000256" key="1">
    <source>
        <dbReference type="SAM" id="Coils"/>
    </source>
</evidence>
<protein>
    <recommendedName>
        <fullName evidence="5">DUF4189 domain-containing protein</fullName>
    </recommendedName>
</protein>
<comment type="caution">
    <text evidence="3">The sequence shown here is derived from an EMBL/GenBank/DDBJ whole genome shotgun (WGS) entry which is preliminary data.</text>
</comment>
<evidence type="ECO:0000313" key="3">
    <source>
        <dbReference type="EMBL" id="RLV60584.1"/>
    </source>
</evidence>
<feature type="coiled-coil region" evidence="1">
    <location>
        <begin position="19"/>
        <end position="46"/>
    </location>
</feature>
<name>A0A3L8PYY2_9GAMM</name>
<dbReference type="SUPFAM" id="SSF101082">
    <property type="entry name" value="Typo IV secretion system protein TraC"/>
    <property type="match status" value="1"/>
</dbReference>
<feature type="chain" id="PRO_5018025533" description="DUF4189 domain-containing protein" evidence="2">
    <location>
        <begin position="20"/>
        <end position="116"/>
    </location>
</feature>
<dbReference type="EMBL" id="QZEI01000014">
    <property type="protein sequence ID" value="RLV60584.1"/>
    <property type="molecule type" value="Genomic_DNA"/>
</dbReference>
<dbReference type="AlphaFoldDB" id="A0A3L8PYY2"/>
<accession>A0A3L8PYY2</accession>
<proteinExistence type="predicted"/>
<dbReference type="Proteomes" id="UP000281474">
    <property type="component" value="Unassembled WGS sequence"/>
</dbReference>
<sequence>MKYTLVLLLSLCVPTLAQAQTKDQQIEQLKQEVKSLKHQLRKLKQGLNQPTDSTQTLNINRNANRTQWGCYLDDVKAGNFYGTGSTEAEARGKALQKCSAKGGACFDIDVKCSQSN</sequence>
<feature type="signal peptide" evidence="2">
    <location>
        <begin position="1"/>
        <end position="19"/>
    </location>
</feature>
<evidence type="ECO:0008006" key="5">
    <source>
        <dbReference type="Google" id="ProtNLM"/>
    </source>
</evidence>
<keyword evidence="2" id="KW-0732">Signal</keyword>
<evidence type="ECO:0000313" key="4">
    <source>
        <dbReference type="Proteomes" id="UP000281474"/>
    </source>
</evidence>
<keyword evidence="4" id="KW-1185">Reference proteome</keyword>
<organism evidence="3 4">
    <name type="scientific">Parashewanella curva</name>
    <dbReference type="NCBI Taxonomy" id="2338552"/>
    <lineage>
        <taxon>Bacteria</taxon>
        <taxon>Pseudomonadati</taxon>
        <taxon>Pseudomonadota</taxon>
        <taxon>Gammaproteobacteria</taxon>
        <taxon>Alteromonadales</taxon>
        <taxon>Shewanellaceae</taxon>
        <taxon>Parashewanella</taxon>
    </lineage>
</organism>
<dbReference type="RefSeq" id="WP_121838191.1">
    <property type="nucleotide sequence ID" value="NZ_ML014763.1"/>
</dbReference>
<reference evidence="3 4" key="1">
    <citation type="submission" date="2018-09" db="EMBL/GenBank/DDBJ databases">
        <title>Phylogeny of the Shewanellaceae, and recommendation for two new genera, Pseudoshewanella and Parashewanella.</title>
        <authorList>
            <person name="Wang G."/>
        </authorList>
    </citation>
    <scope>NUCLEOTIDE SEQUENCE [LARGE SCALE GENOMIC DNA]</scope>
    <source>
        <strain evidence="3 4">C51</strain>
    </source>
</reference>
<gene>
    <name evidence="3" type="ORF">D5018_06450</name>
</gene>
<keyword evidence="1" id="KW-0175">Coiled coil</keyword>
<dbReference type="OrthoDB" id="5735340at2"/>
<evidence type="ECO:0000256" key="2">
    <source>
        <dbReference type="SAM" id="SignalP"/>
    </source>
</evidence>